<proteinExistence type="predicted"/>
<reference evidence="2" key="1">
    <citation type="submission" date="2021-02" db="EMBL/GenBank/DDBJ databases">
        <authorList>
            <person name="Dougan E. K."/>
            <person name="Rhodes N."/>
            <person name="Thang M."/>
            <person name="Chan C."/>
        </authorList>
    </citation>
    <scope>NUCLEOTIDE SEQUENCE</scope>
</reference>
<sequence>MATQAGLLPIFFVENPDGTIDGVAGADSIAPPPTNPRLWCHHCNTQLEFAAGASYVQCYLCRTMNAVLSGSQVGGRTMNMLCTVCGTSNLAPWGTAYVRCGQCNTVSDVTHIYNTGAGSMQA</sequence>
<dbReference type="Pfam" id="PF06943">
    <property type="entry name" value="zf-LSD1"/>
    <property type="match status" value="1"/>
</dbReference>
<dbReference type="InterPro" id="IPR005735">
    <property type="entry name" value="Znf_LSD1"/>
</dbReference>
<organism evidence="2 3">
    <name type="scientific">Polarella glacialis</name>
    <name type="common">Dinoflagellate</name>
    <dbReference type="NCBI Taxonomy" id="89957"/>
    <lineage>
        <taxon>Eukaryota</taxon>
        <taxon>Sar</taxon>
        <taxon>Alveolata</taxon>
        <taxon>Dinophyceae</taxon>
        <taxon>Suessiales</taxon>
        <taxon>Suessiaceae</taxon>
        <taxon>Polarella</taxon>
    </lineage>
</organism>
<protein>
    <recommendedName>
        <fullName evidence="1">Zinc finger LSD1-type domain-containing protein</fullName>
    </recommendedName>
</protein>
<dbReference type="OMA" id="THIYNTG"/>
<dbReference type="AlphaFoldDB" id="A0A813DTB8"/>
<name>A0A813DTB8_POLGL</name>
<dbReference type="Proteomes" id="UP000654075">
    <property type="component" value="Unassembled WGS sequence"/>
</dbReference>
<keyword evidence="3" id="KW-1185">Reference proteome</keyword>
<dbReference type="OrthoDB" id="372484at2759"/>
<comment type="caution">
    <text evidence="2">The sequence shown here is derived from an EMBL/GenBank/DDBJ whole genome shotgun (WGS) entry which is preliminary data.</text>
</comment>
<evidence type="ECO:0000313" key="2">
    <source>
        <dbReference type="EMBL" id="CAE8591930.1"/>
    </source>
</evidence>
<evidence type="ECO:0000313" key="3">
    <source>
        <dbReference type="Proteomes" id="UP000654075"/>
    </source>
</evidence>
<gene>
    <name evidence="2" type="ORF">PGLA1383_LOCUS10590</name>
</gene>
<feature type="domain" description="Zinc finger LSD1-type" evidence="1">
    <location>
        <begin position="40"/>
        <end position="64"/>
    </location>
</feature>
<dbReference type="EMBL" id="CAJNNV010005325">
    <property type="protein sequence ID" value="CAE8591930.1"/>
    <property type="molecule type" value="Genomic_DNA"/>
</dbReference>
<evidence type="ECO:0000259" key="1">
    <source>
        <dbReference type="Pfam" id="PF06943"/>
    </source>
</evidence>
<accession>A0A813DTB8</accession>
<dbReference type="NCBIfam" id="TIGR01053">
    <property type="entry name" value="LSD1"/>
    <property type="match status" value="1"/>
</dbReference>